<dbReference type="GO" id="GO:0031625">
    <property type="term" value="F:ubiquitin protein ligase binding"/>
    <property type="evidence" value="ECO:0007669"/>
    <property type="project" value="TreeGrafter"/>
</dbReference>
<dbReference type="GO" id="GO:0034450">
    <property type="term" value="F:ubiquitin-ubiquitin ligase activity"/>
    <property type="evidence" value="ECO:0007669"/>
    <property type="project" value="TreeGrafter"/>
</dbReference>
<dbReference type="PANTHER" id="PTHR13492">
    <property type="entry name" value="RING FINGER PROTEIN 37"/>
    <property type="match status" value="1"/>
</dbReference>
<feature type="domain" description="U-box" evidence="1">
    <location>
        <begin position="218"/>
        <end position="298"/>
    </location>
</feature>
<dbReference type="Pfam" id="PF19318">
    <property type="entry name" value="DUF5918"/>
    <property type="match status" value="2"/>
</dbReference>
<dbReference type="RefSeq" id="XP_009052470.1">
    <property type="nucleotide sequence ID" value="XM_009054222.1"/>
</dbReference>
<protein>
    <recommendedName>
        <fullName evidence="1">U-box domain-containing protein</fullName>
    </recommendedName>
</protein>
<organism evidence="2 3">
    <name type="scientific">Lottia gigantea</name>
    <name type="common">Giant owl limpet</name>
    <dbReference type="NCBI Taxonomy" id="225164"/>
    <lineage>
        <taxon>Eukaryota</taxon>
        <taxon>Metazoa</taxon>
        <taxon>Spiralia</taxon>
        <taxon>Lophotrochozoa</taxon>
        <taxon>Mollusca</taxon>
        <taxon>Gastropoda</taxon>
        <taxon>Patellogastropoda</taxon>
        <taxon>Lottioidea</taxon>
        <taxon>Lottiidae</taxon>
        <taxon>Lottia</taxon>
    </lineage>
</organism>
<dbReference type="AlphaFoldDB" id="V4C5U5"/>
<evidence type="ECO:0000259" key="1">
    <source>
        <dbReference type="PROSITE" id="PS51698"/>
    </source>
</evidence>
<dbReference type="OrthoDB" id="20295at2759"/>
<dbReference type="STRING" id="225164.V4C5U5"/>
<dbReference type="SUPFAM" id="SSF57850">
    <property type="entry name" value="RING/U-box"/>
    <property type="match status" value="1"/>
</dbReference>
<evidence type="ECO:0000313" key="3">
    <source>
        <dbReference type="Proteomes" id="UP000030746"/>
    </source>
</evidence>
<dbReference type="HOGENOM" id="CLU_038691_1_0_1"/>
<dbReference type="GeneID" id="20244774"/>
<reference evidence="2 3" key="1">
    <citation type="journal article" date="2013" name="Nature">
        <title>Insights into bilaterian evolution from three spiralian genomes.</title>
        <authorList>
            <person name="Simakov O."/>
            <person name="Marletaz F."/>
            <person name="Cho S.J."/>
            <person name="Edsinger-Gonzales E."/>
            <person name="Havlak P."/>
            <person name="Hellsten U."/>
            <person name="Kuo D.H."/>
            <person name="Larsson T."/>
            <person name="Lv J."/>
            <person name="Arendt D."/>
            <person name="Savage R."/>
            <person name="Osoegawa K."/>
            <person name="de Jong P."/>
            <person name="Grimwood J."/>
            <person name="Chapman J.A."/>
            <person name="Shapiro H."/>
            <person name="Aerts A."/>
            <person name="Otillar R.P."/>
            <person name="Terry A.Y."/>
            <person name="Boore J.L."/>
            <person name="Grigoriev I.V."/>
            <person name="Lindberg D.R."/>
            <person name="Seaver E.C."/>
            <person name="Weisblat D.A."/>
            <person name="Putnam N.H."/>
            <person name="Rokhsar D.S."/>
        </authorList>
    </citation>
    <scope>NUCLEOTIDE SEQUENCE [LARGE SCALE GENOMIC DNA]</scope>
</reference>
<feature type="non-terminal residue" evidence="2">
    <location>
        <position position="310"/>
    </location>
</feature>
<dbReference type="InterPro" id="IPR039925">
    <property type="entry name" value="RNF37_RING-Ubox"/>
</dbReference>
<dbReference type="GO" id="GO:0000209">
    <property type="term" value="P:protein polyubiquitination"/>
    <property type="evidence" value="ECO:0007669"/>
    <property type="project" value="TreeGrafter"/>
</dbReference>
<dbReference type="InterPro" id="IPR013083">
    <property type="entry name" value="Znf_RING/FYVE/PHD"/>
</dbReference>
<proteinExistence type="predicted"/>
<dbReference type="InterPro" id="IPR003613">
    <property type="entry name" value="Ubox_domain"/>
</dbReference>
<dbReference type="Pfam" id="PF04564">
    <property type="entry name" value="U-box"/>
    <property type="match status" value="1"/>
</dbReference>
<name>V4C5U5_LOTGI</name>
<dbReference type="CDD" id="cd16660">
    <property type="entry name" value="RING-Ubox_RNF37"/>
    <property type="match status" value="1"/>
</dbReference>
<dbReference type="Proteomes" id="UP000030746">
    <property type="component" value="Unassembled WGS sequence"/>
</dbReference>
<dbReference type="Gene3D" id="3.30.40.10">
    <property type="entry name" value="Zinc/RING finger domain, C3HC4 (zinc finger)"/>
    <property type="match status" value="1"/>
</dbReference>
<gene>
    <name evidence="2" type="ORF">LOTGIDRAFT_188023</name>
</gene>
<dbReference type="KEGG" id="lgi:LOTGIDRAFT_188023"/>
<dbReference type="EMBL" id="KB201362">
    <property type="protein sequence ID" value="ESO96984.1"/>
    <property type="molecule type" value="Genomic_DNA"/>
</dbReference>
<dbReference type="PROSITE" id="PS51698">
    <property type="entry name" value="U_BOX"/>
    <property type="match status" value="1"/>
</dbReference>
<evidence type="ECO:0000313" key="2">
    <source>
        <dbReference type="EMBL" id="ESO96984.1"/>
    </source>
</evidence>
<dbReference type="CTD" id="20244774"/>
<dbReference type="SMART" id="SM00504">
    <property type="entry name" value="Ubox"/>
    <property type="match status" value="1"/>
</dbReference>
<dbReference type="OMA" id="NWERIAF"/>
<dbReference type="InterPro" id="IPR039847">
    <property type="entry name" value="Ubox5"/>
</dbReference>
<dbReference type="InterPro" id="IPR045696">
    <property type="entry name" value="Ubox5_N"/>
</dbReference>
<sequence length="310" mass="34777">MAGYIQYESQPLIDFCDSRLGTTVISDKISSDGYEVDNLISVEFWKKQNGFMSERFIKPPINLTFHFPCPISIWRIIVDPVVGSQKSSSIGIHLKGHRALMDLGKLDMSQPAKICFHDPKYVPSTSASRLLDLNCFKYCGQLRHIRQLYNASHITVKICQTLSGSVGAVKSVEIWGQPTKWCNKELVRKVYERYKCGVGVSRNSHYQSQVGRVPQNIDIPDEFLDPLSCDIMTIPMLLPSGRNVDKSSLDKFIDIEASWGRQPSDPFTGVAFTAKSFPIPNDALKGRIDHFLISNESSGDIQTLPRTVST</sequence>
<accession>V4C5U5</accession>
<dbReference type="GO" id="GO:0005634">
    <property type="term" value="C:nucleus"/>
    <property type="evidence" value="ECO:0007669"/>
    <property type="project" value="TreeGrafter"/>
</dbReference>
<dbReference type="PANTHER" id="PTHR13492:SF2">
    <property type="entry name" value="RING FINGER PROTEIN 37"/>
    <property type="match status" value="1"/>
</dbReference>
<keyword evidence="3" id="KW-1185">Reference proteome</keyword>